<keyword evidence="6 11" id="KW-0378">Hydrolase</keyword>
<keyword evidence="4" id="KW-0964">Secreted</keyword>
<accession>A0AAD4ETW4</accession>
<evidence type="ECO:0000313" key="15">
    <source>
        <dbReference type="EMBL" id="KAG7287444.1"/>
    </source>
</evidence>
<dbReference type="GO" id="GO:0000272">
    <property type="term" value="P:polysaccharide catabolic process"/>
    <property type="evidence" value="ECO:0007669"/>
    <property type="project" value="UniProtKB-KW"/>
</dbReference>
<dbReference type="AlphaFoldDB" id="A0AAD4ETW4"/>
<evidence type="ECO:0000256" key="12">
    <source>
        <dbReference type="RuleBase" id="RU004453"/>
    </source>
</evidence>
<dbReference type="EC" id="3.2.1.14" evidence="3"/>
<evidence type="ECO:0000259" key="14">
    <source>
        <dbReference type="PROSITE" id="PS51910"/>
    </source>
</evidence>
<evidence type="ECO:0000256" key="5">
    <source>
        <dbReference type="ARBA" id="ARBA00022669"/>
    </source>
</evidence>
<comment type="caution">
    <text evidence="15">The sequence shown here is derived from an EMBL/GenBank/DDBJ whole genome shotgun (WGS) entry which is preliminary data.</text>
</comment>
<keyword evidence="16" id="KW-1185">Reference proteome</keyword>
<proteinExistence type="inferred from homology"/>
<dbReference type="GO" id="GO:0006032">
    <property type="term" value="P:chitin catabolic process"/>
    <property type="evidence" value="ECO:0007669"/>
    <property type="project" value="UniProtKB-KW"/>
</dbReference>
<dbReference type="SUPFAM" id="SSF51445">
    <property type="entry name" value="(Trans)glycosidases"/>
    <property type="match status" value="1"/>
</dbReference>
<dbReference type="Proteomes" id="UP001197093">
    <property type="component" value="Unassembled WGS sequence"/>
</dbReference>
<dbReference type="InterPro" id="IPR050542">
    <property type="entry name" value="Glycosyl_Hydrlase18_Chitinase"/>
</dbReference>
<reference evidence="15" key="1">
    <citation type="submission" date="2023-02" db="EMBL/GenBank/DDBJ databases">
        <authorList>
            <person name="Palmer J.M."/>
        </authorList>
    </citation>
    <scope>NUCLEOTIDE SEQUENCE</scope>
    <source>
        <strain evidence="15">FW57</strain>
    </source>
</reference>
<feature type="chain" id="PRO_5042220923" description="chitinase" evidence="13">
    <location>
        <begin position="17"/>
        <end position="229"/>
    </location>
</feature>
<evidence type="ECO:0000313" key="16">
    <source>
        <dbReference type="Proteomes" id="UP001197093"/>
    </source>
</evidence>
<dbReference type="PANTHER" id="PTHR45708">
    <property type="entry name" value="ENDOCHITINASE"/>
    <property type="match status" value="1"/>
</dbReference>
<comment type="subcellular location">
    <subcellularLocation>
        <location evidence="2">Secreted</location>
    </subcellularLocation>
</comment>
<evidence type="ECO:0000256" key="7">
    <source>
        <dbReference type="ARBA" id="ARBA00023024"/>
    </source>
</evidence>
<evidence type="ECO:0000256" key="10">
    <source>
        <dbReference type="ARBA" id="ARBA00023326"/>
    </source>
</evidence>
<dbReference type="PROSITE" id="PS51910">
    <property type="entry name" value="GH18_2"/>
    <property type="match status" value="1"/>
</dbReference>
<dbReference type="InterPro" id="IPR001579">
    <property type="entry name" value="Glyco_hydro_18_chit_AS"/>
</dbReference>
<dbReference type="GO" id="GO:0008061">
    <property type="term" value="F:chitin binding"/>
    <property type="evidence" value="ECO:0007669"/>
    <property type="project" value="UniProtKB-KW"/>
</dbReference>
<dbReference type="EMBL" id="JAHCVI010000003">
    <property type="protein sequence ID" value="KAG7287444.1"/>
    <property type="molecule type" value="Genomic_DNA"/>
</dbReference>
<dbReference type="InterPro" id="IPR017853">
    <property type="entry name" value="GH"/>
</dbReference>
<evidence type="ECO:0000256" key="8">
    <source>
        <dbReference type="ARBA" id="ARBA00023277"/>
    </source>
</evidence>
<dbReference type="Pfam" id="PF00704">
    <property type="entry name" value="Glyco_hydro_18"/>
    <property type="match status" value="1"/>
</dbReference>
<feature type="domain" description="GH18" evidence="14">
    <location>
        <begin position="11"/>
        <end position="229"/>
    </location>
</feature>
<dbReference type="PROSITE" id="PS01095">
    <property type="entry name" value="GH18_1"/>
    <property type="match status" value="1"/>
</dbReference>
<comment type="catalytic activity">
    <reaction evidence="1">
        <text>Random endo-hydrolysis of N-acetyl-beta-D-glucosaminide (1-&gt;4)-beta-linkages in chitin and chitodextrins.</text>
        <dbReference type="EC" id="3.2.1.14"/>
    </reaction>
</comment>
<evidence type="ECO:0000256" key="2">
    <source>
        <dbReference type="ARBA" id="ARBA00004613"/>
    </source>
</evidence>
<keyword evidence="10" id="KW-0624">Polysaccharide degradation</keyword>
<keyword evidence="9 11" id="KW-0326">Glycosidase</keyword>
<dbReference type="InterPro" id="IPR001223">
    <property type="entry name" value="Glyco_hydro18_cat"/>
</dbReference>
<keyword evidence="13" id="KW-0732">Signal</keyword>
<keyword evidence="8" id="KW-0119">Carbohydrate metabolism</keyword>
<evidence type="ECO:0000256" key="3">
    <source>
        <dbReference type="ARBA" id="ARBA00012729"/>
    </source>
</evidence>
<dbReference type="GO" id="GO:0005576">
    <property type="term" value="C:extracellular region"/>
    <property type="evidence" value="ECO:0007669"/>
    <property type="project" value="UniProtKB-SubCell"/>
</dbReference>
<evidence type="ECO:0000256" key="9">
    <source>
        <dbReference type="ARBA" id="ARBA00023295"/>
    </source>
</evidence>
<evidence type="ECO:0000256" key="13">
    <source>
        <dbReference type="SAM" id="SignalP"/>
    </source>
</evidence>
<sequence>MVIWSLVALLPTALCGFDPRASNNIAIYWDTPVNIIPLAFLTTIKNPTSVNFANAGDNCTTFPGTQLLRCPQIDEATTWASTLWSMFGPPPSSPTTNTTTLRPFGAASVDGFDMDLEAPSSNMAPFASALRQLMDASSATTGRRYYLSAAPQCPFPDAAMREMLEQVAFDFVSVQFYNNYCGAQGYVAGPGGPGNFNFARWISAGGLAGEPDGGREWGFDNHNRDDSLD</sequence>
<evidence type="ECO:0000256" key="11">
    <source>
        <dbReference type="RuleBase" id="RU000489"/>
    </source>
</evidence>
<name>A0AAD4ETW4_9PEZI</name>
<keyword evidence="7" id="KW-0146">Chitin degradation</keyword>
<evidence type="ECO:0000256" key="1">
    <source>
        <dbReference type="ARBA" id="ARBA00000822"/>
    </source>
</evidence>
<comment type="similarity">
    <text evidence="12">Belongs to the glycosyl hydrolase 18 family.</text>
</comment>
<protein>
    <recommendedName>
        <fullName evidence="3">chitinase</fullName>
        <ecNumber evidence="3">3.2.1.14</ecNumber>
    </recommendedName>
</protein>
<dbReference type="PANTHER" id="PTHR45708:SF49">
    <property type="entry name" value="ENDOCHITINASE"/>
    <property type="match status" value="1"/>
</dbReference>
<dbReference type="GO" id="GO:0008843">
    <property type="term" value="F:endochitinase activity"/>
    <property type="evidence" value="ECO:0007669"/>
    <property type="project" value="UniProtKB-EC"/>
</dbReference>
<organism evidence="15 16">
    <name type="scientific">Staphylotrichum longicolle</name>
    <dbReference type="NCBI Taxonomy" id="669026"/>
    <lineage>
        <taxon>Eukaryota</taxon>
        <taxon>Fungi</taxon>
        <taxon>Dikarya</taxon>
        <taxon>Ascomycota</taxon>
        <taxon>Pezizomycotina</taxon>
        <taxon>Sordariomycetes</taxon>
        <taxon>Sordariomycetidae</taxon>
        <taxon>Sordariales</taxon>
        <taxon>Chaetomiaceae</taxon>
        <taxon>Staphylotrichum</taxon>
    </lineage>
</organism>
<evidence type="ECO:0000256" key="6">
    <source>
        <dbReference type="ARBA" id="ARBA00022801"/>
    </source>
</evidence>
<dbReference type="Gene3D" id="3.20.20.80">
    <property type="entry name" value="Glycosidases"/>
    <property type="match status" value="2"/>
</dbReference>
<feature type="signal peptide" evidence="13">
    <location>
        <begin position="1"/>
        <end position="16"/>
    </location>
</feature>
<keyword evidence="5" id="KW-0147">Chitin-binding</keyword>
<evidence type="ECO:0000256" key="4">
    <source>
        <dbReference type="ARBA" id="ARBA00022525"/>
    </source>
</evidence>
<gene>
    <name evidence="15" type="ORF">NEMBOFW57_006955</name>
</gene>